<gene>
    <name evidence="14" type="ORF">TRICI_006177</name>
</gene>
<dbReference type="GO" id="GO:0005524">
    <property type="term" value="F:ATP binding"/>
    <property type="evidence" value="ECO:0007669"/>
    <property type="project" value="UniProtKB-KW"/>
</dbReference>
<dbReference type="VEuPathDB" id="FungiDB:TRICI_006177"/>
<evidence type="ECO:0000256" key="11">
    <source>
        <dbReference type="ARBA" id="ARBA00049564"/>
    </source>
</evidence>
<dbReference type="Gene3D" id="3.40.50.620">
    <property type="entry name" value="HUPs"/>
    <property type="match status" value="1"/>
</dbReference>
<comment type="similarity">
    <text evidence="2">Belongs to the MnmA/TRMU family.</text>
</comment>
<comment type="caution">
    <text evidence="14">The sequence shown here is derived from an EMBL/GenBank/DDBJ whole genome shotgun (WGS) entry which is preliminary data.</text>
</comment>
<keyword evidence="5" id="KW-0808">Transferase</keyword>
<evidence type="ECO:0000259" key="12">
    <source>
        <dbReference type="Pfam" id="PF20258"/>
    </source>
</evidence>
<comment type="catalytic activity">
    <reaction evidence="11">
        <text>5-taurinomethyluridine(34) in tRNA + S-sulfanyl-L-cysteinyl-[protein] + AH2 + ATP = 5-taurinomethyl-2-thiouridine(34) in tRNA + L-cysteinyl-[protein] + A + AMP + diphosphate + H(+)</text>
        <dbReference type="Rhea" id="RHEA:47040"/>
        <dbReference type="Rhea" id="RHEA-COMP:10131"/>
        <dbReference type="Rhea" id="RHEA-COMP:11726"/>
        <dbReference type="Rhea" id="RHEA-COMP:11732"/>
        <dbReference type="Rhea" id="RHEA-COMP:11733"/>
        <dbReference type="ChEBI" id="CHEBI:13193"/>
        <dbReference type="ChEBI" id="CHEBI:15378"/>
        <dbReference type="ChEBI" id="CHEBI:17499"/>
        <dbReference type="ChEBI" id="CHEBI:29950"/>
        <dbReference type="ChEBI" id="CHEBI:30616"/>
        <dbReference type="ChEBI" id="CHEBI:33019"/>
        <dbReference type="ChEBI" id="CHEBI:61963"/>
        <dbReference type="ChEBI" id="CHEBI:87171"/>
        <dbReference type="ChEBI" id="CHEBI:87172"/>
        <dbReference type="ChEBI" id="CHEBI:456215"/>
        <dbReference type="EC" id="2.8.1.14"/>
    </reaction>
</comment>
<feature type="domain" description="tRNA-specific 2-thiouridylase MnmA-like C-terminal" evidence="12">
    <location>
        <begin position="321"/>
        <end position="395"/>
    </location>
</feature>
<dbReference type="Gene3D" id="2.40.30.10">
    <property type="entry name" value="Translation factors"/>
    <property type="match status" value="1"/>
</dbReference>
<evidence type="ECO:0000256" key="5">
    <source>
        <dbReference type="ARBA" id="ARBA00022679"/>
    </source>
</evidence>
<dbReference type="FunFam" id="2.30.30.280:FF:000001">
    <property type="entry name" value="tRNA-specific 2-thiouridylase MnmA"/>
    <property type="match status" value="1"/>
</dbReference>
<dbReference type="FunFam" id="3.40.50.620:FF:000115">
    <property type="entry name" value="tRNA-specific 2-thiouridylase MnmA"/>
    <property type="match status" value="1"/>
</dbReference>
<evidence type="ECO:0000256" key="8">
    <source>
        <dbReference type="ARBA" id="ARBA00022840"/>
    </source>
</evidence>
<evidence type="ECO:0000313" key="15">
    <source>
        <dbReference type="Proteomes" id="UP000761534"/>
    </source>
</evidence>
<evidence type="ECO:0000256" key="9">
    <source>
        <dbReference type="ARBA" id="ARBA00022884"/>
    </source>
</evidence>
<dbReference type="PANTHER" id="PTHR11933:SF5">
    <property type="entry name" value="MITOCHONDRIAL TRNA-SPECIFIC 2-THIOURIDYLASE 1"/>
    <property type="match status" value="1"/>
</dbReference>
<dbReference type="InterPro" id="IPR014729">
    <property type="entry name" value="Rossmann-like_a/b/a_fold"/>
</dbReference>
<reference evidence="14" key="1">
    <citation type="journal article" date="2019" name="G3 (Bethesda)">
        <title>Genome Assemblies of Two Rare Opportunistic Yeast Pathogens: Diutina rugosa (syn. Candida rugosa) and Trichomonascus ciferrii (syn. Candida ciferrii).</title>
        <authorList>
            <person name="Mixao V."/>
            <person name="Saus E."/>
            <person name="Hansen A.P."/>
            <person name="Lass-Florl C."/>
            <person name="Gabaldon T."/>
        </authorList>
    </citation>
    <scope>NUCLEOTIDE SEQUENCE</scope>
    <source>
        <strain evidence="14">CBS 4856</strain>
    </source>
</reference>
<dbReference type="InterPro" id="IPR046884">
    <property type="entry name" value="MnmA-like_central"/>
</dbReference>
<dbReference type="SUPFAM" id="SSF52402">
    <property type="entry name" value="Adenine nucleotide alpha hydrolases-like"/>
    <property type="match status" value="1"/>
</dbReference>
<dbReference type="GO" id="GO:0016783">
    <property type="term" value="F:sulfurtransferase activity"/>
    <property type="evidence" value="ECO:0007669"/>
    <property type="project" value="InterPro"/>
</dbReference>
<dbReference type="GO" id="GO:0002143">
    <property type="term" value="P:tRNA wobble position uridine thiolation"/>
    <property type="evidence" value="ECO:0007669"/>
    <property type="project" value="TreeGrafter"/>
</dbReference>
<dbReference type="InterPro" id="IPR046885">
    <property type="entry name" value="MnmA-like_C"/>
</dbReference>
<protein>
    <recommendedName>
        <fullName evidence="3">tRNA-5-taurinomethyluridine 2-sulfurtransferase</fullName>
        <ecNumber evidence="3">2.8.1.14</ecNumber>
    </recommendedName>
</protein>
<evidence type="ECO:0000256" key="2">
    <source>
        <dbReference type="ARBA" id="ARBA00006191"/>
    </source>
</evidence>
<dbReference type="EMBL" id="SWFS01000496">
    <property type="protein sequence ID" value="KAA8900676.1"/>
    <property type="molecule type" value="Genomic_DNA"/>
</dbReference>
<dbReference type="CDD" id="cd01998">
    <property type="entry name" value="MnmA_TRMU-like"/>
    <property type="match status" value="1"/>
</dbReference>
<keyword evidence="6" id="KW-0819">tRNA processing</keyword>
<dbReference type="Pfam" id="PF20259">
    <property type="entry name" value="tRNA_Me_trans_M"/>
    <property type="match status" value="1"/>
</dbReference>
<evidence type="ECO:0000256" key="10">
    <source>
        <dbReference type="ARBA" id="ARBA00023157"/>
    </source>
</evidence>
<evidence type="ECO:0000256" key="1">
    <source>
        <dbReference type="ARBA" id="ARBA00003986"/>
    </source>
</evidence>
<accession>A0A642URW3</accession>
<dbReference type="GO" id="GO:0005739">
    <property type="term" value="C:mitochondrion"/>
    <property type="evidence" value="ECO:0007669"/>
    <property type="project" value="TreeGrafter"/>
</dbReference>
<dbReference type="Pfam" id="PF20258">
    <property type="entry name" value="tRNA_Me_trans_C"/>
    <property type="match status" value="1"/>
</dbReference>
<dbReference type="GO" id="GO:0000049">
    <property type="term" value="F:tRNA binding"/>
    <property type="evidence" value="ECO:0007669"/>
    <property type="project" value="UniProtKB-KW"/>
</dbReference>
<sequence length="400" mass="44965">MIWSCRGLIRPLRNISFKRWLSTSLYEPQRPGKDDAIYVAMSSGVDSSTVAALMAQKHGTANVRGIFMANWQSTAKCSEADWNDVQKVCAKIGIACERVNFEREYWMEVFEPMIELYKAGLTPNPDVGCNRHIKFGSLIQYLKSKHASNNRPWWLATGHYADVQKCTATGEKHLLRPKDLSKDQSYYLSSIDPTALNHILFPLAQYSKPEIRGLASQFQLHTAEKPDSQGLCFVSQNHNSFRKFLAEYVESTPGEVVTEEGKVVGKHEGLWHATIGQRSSISMPQGDPKYRGSWYVSQKDIPNNRLIIVKGVDNPSLYSSALECSNFHWLGQKPTSSNNLTIQYRSLMEPVPIQDLNESPTESLRVSLQEPCRAIAPGQYLVLYDGRRVLGSGIITANCT</sequence>
<feature type="domain" description="tRNA-specific 2-thiouridylase MnmA-like central" evidence="13">
    <location>
        <begin position="243"/>
        <end position="309"/>
    </location>
</feature>
<evidence type="ECO:0000259" key="13">
    <source>
        <dbReference type="Pfam" id="PF20259"/>
    </source>
</evidence>
<keyword evidence="7" id="KW-0547">Nucleotide-binding</keyword>
<evidence type="ECO:0000256" key="4">
    <source>
        <dbReference type="ARBA" id="ARBA00022555"/>
    </source>
</evidence>
<keyword evidence="15" id="KW-1185">Reference proteome</keyword>
<evidence type="ECO:0000256" key="7">
    <source>
        <dbReference type="ARBA" id="ARBA00022741"/>
    </source>
</evidence>
<dbReference type="Pfam" id="PF03054">
    <property type="entry name" value="tRNA_Me_trans"/>
    <property type="match status" value="1"/>
</dbReference>
<dbReference type="PANTHER" id="PTHR11933">
    <property type="entry name" value="TRNA 5-METHYLAMINOMETHYL-2-THIOURIDYLATE -METHYLTRANSFERASE"/>
    <property type="match status" value="1"/>
</dbReference>
<keyword evidence="4" id="KW-0820">tRNA-binding</keyword>
<organism evidence="14 15">
    <name type="scientific">Trichomonascus ciferrii</name>
    <dbReference type="NCBI Taxonomy" id="44093"/>
    <lineage>
        <taxon>Eukaryota</taxon>
        <taxon>Fungi</taxon>
        <taxon>Dikarya</taxon>
        <taxon>Ascomycota</taxon>
        <taxon>Saccharomycotina</taxon>
        <taxon>Dipodascomycetes</taxon>
        <taxon>Dipodascales</taxon>
        <taxon>Trichomonascaceae</taxon>
        <taxon>Trichomonascus</taxon>
        <taxon>Trichomonascus ciferrii complex</taxon>
    </lineage>
</organism>
<dbReference type="EC" id="2.8.1.14" evidence="3"/>
<comment type="function">
    <text evidence="1">Catalyzes the 2-thiolation of uridine at the wobble position (U34) of mitochondrial tRNA(Lys), tRNA(Glu) and tRNA(Gln). Required for the formation of 5-taurinomethyl-2-thiouridine (tm5s2U) of mitochondrial tRNA(Lys), tRNA(Glu), and tRNA(Gln) at the wobble position. ATP is required to activate the C2 atom of the wobble base.</text>
</comment>
<dbReference type="NCBIfam" id="TIGR00420">
    <property type="entry name" value="trmU"/>
    <property type="match status" value="1"/>
</dbReference>
<dbReference type="AlphaFoldDB" id="A0A642URW3"/>
<name>A0A642URW3_9ASCO</name>
<dbReference type="InterPro" id="IPR023382">
    <property type="entry name" value="MnmA-like_central_sf"/>
</dbReference>
<evidence type="ECO:0000256" key="3">
    <source>
        <dbReference type="ARBA" id="ARBA00011953"/>
    </source>
</evidence>
<proteinExistence type="inferred from homology"/>
<dbReference type="Proteomes" id="UP000761534">
    <property type="component" value="Unassembled WGS sequence"/>
</dbReference>
<keyword evidence="10" id="KW-1015">Disulfide bond</keyword>
<keyword evidence="8" id="KW-0067">ATP-binding</keyword>
<evidence type="ECO:0000256" key="6">
    <source>
        <dbReference type="ARBA" id="ARBA00022694"/>
    </source>
</evidence>
<dbReference type="Gene3D" id="2.30.30.280">
    <property type="entry name" value="Adenine nucleotide alpha hydrolases-like domains"/>
    <property type="match status" value="1"/>
</dbReference>
<evidence type="ECO:0000313" key="14">
    <source>
        <dbReference type="EMBL" id="KAA8900676.1"/>
    </source>
</evidence>
<keyword evidence="9" id="KW-0694">RNA-binding</keyword>
<dbReference type="NCBIfam" id="NF001138">
    <property type="entry name" value="PRK00143.1"/>
    <property type="match status" value="1"/>
</dbReference>
<dbReference type="OrthoDB" id="3685at2759"/>
<dbReference type="InterPro" id="IPR004506">
    <property type="entry name" value="MnmA-like"/>
</dbReference>